<dbReference type="RefSeq" id="WP_042205543.1">
    <property type="nucleotide sequence ID" value="NZ_CP009288.1"/>
</dbReference>
<evidence type="ECO:0000256" key="3">
    <source>
        <dbReference type="ARBA" id="ARBA00023163"/>
    </source>
</evidence>
<reference evidence="5 6" key="1">
    <citation type="submission" date="2014-08" db="EMBL/GenBank/DDBJ databases">
        <title>Comparative genomics of the Paenibacillus odorifer group.</title>
        <authorList>
            <person name="den Bakker H.C."/>
            <person name="Tsai Y.-C."/>
            <person name="Martin N."/>
            <person name="Korlach J."/>
            <person name="Wiedmann M."/>
        </authorList>
    </citation>
    <scope>NUCLEOTIDE SEQUENCE [LARGE SCALE GENOMIC DNA]</scope>
    <source>
        <strain evidence="5 6">DSM 1735</strain>
    </source>
</reference>
<dbReference type="EMBL" id="CP009288">
    <property type="protein sequence ID" value="AIQ11657.1"/>
    <property type="molecule type" value="Genomic_DNA"/>
</dbReference>
<dbReference type="Gene3D" id="3.40.50.2300">
    <property type="match status" value="2"/>
</dbReference>
<dbReference type="CDD" id="cd01392">
    <property type="entry name" value="HTH_LacI"/>
    <property type="match status" value="1"/>
</dbReference>
<keyword evidence="1" id="KW-0805">Transcription regulation</keyword>
<evidence type="ECO:0000256" key="1">
    <source>
        <dbReference type="ARBA" id="ARBA00023015"/>
    </source>
</evidence>
<evidence type="ECO:0000259" key="4">
    <source>
        <dbReference type="PROSITE" id="PS50932"/>
    </source>
</evidence>
<dbReference type="OrthoDB" id="9784962at2"/>
<keyword evidence="2" id="KW-0238">DNA-binding</keyword>
<dbReference type="GO" id="GO:0003700">
    <property type="term" value="F:DNA-binding transcription factor activity"/>
    <property type="evidence" value="ECO:0007669"/>
    <property type="project" value="TreeGrafter"/>
</dbReference>
<dbReference type="InterPro" id="IPR000843">
    <property type="entry name" value="HTH_LacI"/>
</dbReference>
<dbReference type="PROSITE" id="PS00356">
    <property type="entry name" value="HTH_LACI_1"/>
    <property type="match status" value="1"/>
</dbReference>
<sequence length="334" mass="36834">MNPTIKDVAKMANVSIATVSRVLNNLGGYSDKTKQRVNEAIRELGYQPNAIARGLINKRTQTLGVLFPNVSSSFSSDILQGVEDFAHSRNYSVLVCNTDGEEKRTMKYLQLLREKQVDGIIFSSSMLKDEYYETIKSMKIPVVLISSQSNYPAIPYVTINDRLAACDAVEYLINRGHRKIAMIAGTENDVLTGAPRMDGYLRALRKHRIPIDERYLVHGDFRFESGCKALETLLRTAPDITAIFAASDEMAIGVLSAASRHGLKVPDDLSVIGFDGLQLSNMVVPPLTTVSQPLQEMGKIAAETLIRSIETGETAEGIIVSHSIVERQTVRTLT</sequence>
<dbReference type="SUPFAM" id="SSF47413">
    <property type="entry name" value="lambda repressor-like DNA-binding domains"/>
    <property type="match status" value="1"/>
</dbReference>
<keyword evidence="6" id="KW-1185">Reference proteome</keyword>
<dbReference type="SMART" id="SM00354">
    <property type="entry name" value="HTH_LACI"/>
    <property type="match status" value="1"/>
</dbReference>
<gene>
    <name evidence="5" type="ORF">PDUR_06640</name>
</gene>
<dbReference type="Gene3D" id="1.10.260.40">
    <property type="entry name" value="lambda repressor-like DNA-binding domains"/>
    <property type="match status" value="1"/>
</dbReference>
<dbReference type="CDD" id="cd19975">
    <property type="entry name" value="PBP1_CcpA-like"/>
    <property type="match status" value="1"/>
</dbReference>
<dbReference type="PRINTS" id="PR00036">
    <property type="entry name" value="HTHLACI"/>
</dbReference>
<dbReference type="InterPro" id="IPR028082">
    <property type="entry name" value="Peripla_BP_I"/>
</dbReference>
<dbReference type="AlphaFoldDB" id="A0A089HKL3"/>
<dbReference type="Pfam" id="PF00532">
    <property type="entry name" value="Peripla_BP_1"/>
    <property type="match status" value="1"/>
</dbReference>
<dbReference type="PANTHER" id="PTHR30146">
    <property type="entry name" value="LACI-RELATED TRANSCRIPTIONAL REPRESSOR"/>
    <property type="match status" value="1"/>
</dbReference>
<evidence type="ECO:0000313" key="6">
    <source>
        <dbReference type="Proteomes" id="UP000029409"/>
    </source>
</evidence>
<feature type="domain" description="HTH lacI-type" evidence="4">
    <location>
        <begin position="3"/>
        <end position="57"/>
    </location>
</feature>
<dbReference type="STRING" id="44251.PDUR_06640"/>
<dbReference type="Pfam" id="PF00356">
    <property type="entry name" value="LacI"/>
    <property type="match status" value="1"/>
</dbReference>
<organism evidence="5 6">
    <name type="scientific">Paenibacillus durus</name>
    <name type="common">Paenibacillus azotofixans</name>
    <dbReference type="NCBI Taxonomy" id="44251"/>
    <lineage>
        <taxon>Bacteria</taxon>
        <taxon>Bacillati</taxon>
        <taxon>Bacillota</taxon>
        <taxon>Bacilli</taxon>
        <taxon>Bacillales</taxon>
        <taxon>Paenibacillaceae</taxon>
        <taxon>Paenibacillus</taxon>
    </lineage>
</organism>
<dbReference type="SUPFAM" id="SSF53822">
    <property type="entry name" value="Periplasmic binding protein-like I"/>
    <property type="match status" value="1"/>
</dbReference>
<dbReference type="InterPro" id="IPR001761">
    <property type="entry name" value="Peripla_BP/Lac1_sug-bd_dom"/>
</dbReference>
<evidence type="ECO:0000256" key="2">
    <source>
        <dbReference type="ARBA" id="ARBA00023125"/>
    </source>
</evidence>
<dbReference type="KEGG" id="pdu:PDUR_06640"/>
<dbReference type="PANTHER" id="PTHR30146:SF109">
    <property type="entry name" value="HTH-TYPE TRANSCRIPTIONAL REGULATOR GALS"/>
    <property type="match status" value="1"/>
</dbReference>
<dbReference type="Proteomes" id="UP000029409">
    <property type="component" value="Chromosome"/>
</dbReference>
<dbReference type="InterPro" id="IPR010982">
    <property type="entry name" value="Lambda_DNA-bd_dom_sf"/>
</dbReference>
<name>A0A089HKL3_PAEDU</name>
<proteinExistence type="predicted"/>
<dbReference type="PROSITE" id="PS50932">
    <property type="entry name" value="HTH_LACI_2"/>
    <property type="match status" value="1"/>
</dbReference>
<accession>A0A089HKL3</accession>
<dbReference type="GO" id="GO:0000976">
    <property type="term" value="F:transcription cis-regulatory region binding"/>
    <property type="evidence" value="ECO:0007669"/>
    <property type="project" value="TreeGrafter"/>
</dbReference>
<dbReference type="eggNOG" id="COG1609">
    <property type="taxonomic scope" value="Bacteria"/>
</dbReference>
<keyword evidence="3" id="KW-0804">Transcription</keyword>
<protein>
    <submittedName>
        <fullName evidence="5">LacI family transcriptional regulator</fullName>
    </submittedName>
</protein>
<evidence type="ECO:0000313" key="5">
    <source>
        <dbReference type="EMBL" id="AIQ11657.1"/>
    </source>
</evidence>